<dbReference type="EMBL" id="KZ819470">
    <property type="protein sequence ID" value="PWN39403.1"/>
    <property type="molecule type" value="Genomic_DNA"/>
</dbReference>
<organism evidence="2 3">
    <name type="scientific">Ceraceosorus guamensis</name>
    <dbReference type="NCBI Taxonomy" id="1522189"/>
    <lineage>
        <taxon>Eukaryota</taxon>
        <taxon>Fungi</taxon>
        <taxon>Dikarya</taxon>
        <taxon>Basidiomycota</taxon>
        <taxon>Ustilaginomycotina</taxon>
        <taxon>Exobasidiomycetes</taxon>
        <taxon>Ceraceosorales</taxon>
        <taxon>Ceraceosoraceae</taxon>
        <taxon>Ceraceosorus</taxon>
    </lineage>
</organism>
<dbReference type="GeneID" id="37034598"/>
<accession>A0A316VSL5</accession>
<evidence type="ECO:0000256" key="1">
    <source>
        <dbReference type="SAM" id="MobiDB-lite"/>
    </source>
</evidence>
<dbReference type="RefSeq" id="XP_025366563.1">
    <property type="nucleotide sequence ID" value="XM_025512728.1"/>
</dbReference>
<proteinExistence type="predicted"/>
<sequence>MRPQREHTSLIGRQPIHAKRPDAHANTPRVCPKRSGTVRSTSNIRNFTRACTHPRREAQTRSDQQLCLGHLLVLGLESHLAVTLWSDLGACRREEGSKREDCPVKSRWKPAQDGLMGKCSSDLHLHIKRHMRCRLSPRRCDPIAVACYFHA</sequence>
<evidence type="ECO:0000313" key="3">
    <source>
        <dbReference type="Proteomes" id="UP000245783"/>
    </source>
</evidence>
<feature type="region of interest" description="Disordered" evidence="1">
    <location>
        <begin position="1"/>
        <end position="38"/>
    </location>
</feature>
<gene>
    <name evidence="2" type="ORF">IE81DRAFT_31945</name>
</gene>
<dbReference type="InParanoid" id="A0A316VSL5"/>
<reference evidence="2 3" key="1">
    <citation type="journal article" date="2018" name="Mol. Biol. Evol.">
        <title>Broad Genomic Sampling Reveals a Smut Pathogenic Ancestry of the Fungal Clade Ustilaginomycotina.</title>
        <authorList>
            <person name="Kijpornyongpan T."/>
            <person name="Mondo S.J."/>
            <person name="Barry K."/>
            <person name="Sandor L."/>
            <person name="Lee J."/>
            <person name="Lipzen A."/>
            <person name="Pangilinan J."/>
            <person name="LaButti K."/>
            <person name="Hainaut M."/>
            <person name="Henrissat B."/>
            <person name="Grigoriev I.V."/>
            <person name="Spatafora J.W."/>
            <person name="Aime M.C."/>
        </authorList>
    </citation>
    <scope>NUCLEOTIDE SEQUENCE [LARGE SCALE GENOMIC DNA]</scope>
    <source>
        <strain evidence="2 3">MCA 4658</strain>
    </source>
</reference>
<evidence type="ECO:0000313" key="2">
    <source>
        <dbReference type="EMBL" id="PWN39403.1"/>
    </source>
</evidence>
<protein>
    <submittedName>
        <fullName evidence="2">Uncharacterized protein</fullName>
    </submittedName>
</protein>
<keyword evidence="3" id="KW-1185">Reference proteome</keyword>
<dbReference type="AlphaFoldDB" id="A0A316VSL5"/>
<dbReference type="Proteomes" id="UP000245783">
    <property type="component" value="Unassembled WGS sequence"/>
</dbReference>
<name>A0A316VSL5_9BASI</name>